<dbReference type="InterPro" id="IPR036047">
    <property type="entry name" value="F-box-like_dom_sf"/>
</dbReference>
<organism evidence="3 4">
    <name type="scientific">Roridomyces roridus</name>
    <dbReference type="NCBI Taxonomy" id="1738132"/>
    <lineage>
        <taxon>Eukaryota</taxon>
        <taxon>Fungi</taxon>
        <taxon>Dikarya</taxon>
        <taxon>Basidiomycota</taxon>
        <taxon>Agaricomycotina</taxon>
        <taxon>Agaricomycetes</taxon>
        <taxon>Agaricomycetidae</taxon>
        <taxon>Agaricales</taxon>
        <taxon>Marasmiineae</taxon>
        <taxon>Mycenaceae</taxon>
        <taxon>Roridomyces</taxon>
    </lineage>
</organism>
<evidence type="ECO:0000259" key="2">
    <source>
        <dbReference type="Pfam" id="PF12937"/>
    </source>
</evidence>
<gene>
    <name evidence="3" type="ORF">FB45DRAFT_905950</name>
</gene>
<dbReference type="SUPFAM" id="SSF81383">
    <property type="entry name" value="F-box domain"/>
    <property type="match status" value="1"/>
</dbReference>
<dbReference type="InterPro" id="IPR001810">
    <property type="entry name" value="F-box_dom"/>
</dbReference>
<evidence type="ECO:0000313" key="3">
    <source>
        <dbReference type="EMBL" id="KAJ7639536.1"/>
    </source>
</evidence>
<name>A0AAD7C5Q4_9AGAR</name>
<dbReference type="AlphaFoldDB" id="A0AAD7C5Q4"/>
<dbReference type="EMBL" id="JARKIF010000005">
    <property type="protein sequence ID" value="KAJ7639536.1"/>
    <property type="molecule type" value="Genomic_DNA"/>
</dbReference>
<dbReference type="Pfam" id="PF12937">
    <property type="entry name" value="F-box-like"/>
    <property type="match status" value="1"/>
</dbReference>
<feature type="coiled-coil region" evidence="1">
    <location>
        <begin position="46"/>
        <end position="73"/>
    </location>
</feature>
<accession>A0AAD7C5Q4</accession>
<evidence type="ECO:0000313" key="4">
    <source>
        <dbReference type="Proteomes" id="UP001221142"/>
    </source>
</evidence>
<dbReference type="Gene3D" id="1.20.1280.50">
    <property type="match status" value="1"/>
</dbReference>
<protein>
    <recommendedName>
        <fullName evidence="2">F-box domain-containing protein</fullName>
    </recommendedName>
</protein>
<evidence type="ECO:0000256" key="1">
    <source>
        <dbReference type="SAM" id="Coils"/>
    </source>
</evidence>
<dbReference type="Proteomes" id="UP001221142">
    <property type="component" value="Unassembled WGS sequence"/>
</dbReference>
<sequence length="208" mass="23643">MIDETIPAATPWTLVPCQQLAKSNEPPNSAEVAYLRAVVSKTGARLGCLSDEIVKLKNRLAQLEAEEAQLSQYHSETAAILSRLRRMPPEVLVEIFSWTQGTHPLDGTERTSWVLAQVCRRWREISLSTPSLWATVYADYSDKLEDSVRPPLEMIRTQILSRPGSWFLGTAVCGKSPILQRLAWCIWNVFTYPITRSWTTCERLLWPN</sequence>
<keyword evidence="1" id="KW-0175">Coiled coil</keyword>
<keyword evidence="4" id="KW-1185">Reference proteome</keyword>
<feature type="domain" description="F-box" evidence="2">
    <location>
        <begin position="85"/>
        <end position="137"/>
    </location>
</feature>
<comment type="caution">
    <text evidence="3">The sequence shown here is derived from an EMBL/GenBank/DDBJ whole genome shotgun (WGS) entry which is preliminary data.</text>
</comment>
<reference evidence="3" key="1">
    <citation type="submission" date="2023-03" db="EMBL/GenBank/DDBJ databases">
        <title>Massive genome expansion in bonnet fungi (Mycena s.s.) driven by repeated elements and novel gene families across ecological guilds.</title>
        <authorList>
            <consortium name="Lawrence Berkeley National Laboratory"/>
            <person name="Harder C.B."/>
            <person name="Miyauchi S."/>
            <person name="Viragh M."/>
            <person name="Kuo A."/>
            <person name="Thoen E."/>
            <person name="Andreopoulos B."/>
            <person name="Lu D."/>
            <person name="Skrede I."/>
            <person name="Drula E."/>
            <person name="Henrissat B."/>
            <person name="Morin E."/>
            <person name="Kohler A."/>
            <person name="Barry K."/>
            <person name="LaButti K."/>
            <person name="Morin E."/>
            <person name="Salamov A."/>
            <person name="Lipzen A."/>
            <person name="Mereny Z."/>
            <person name="Hegedus B."/>
            <person name="Baldrian P."/>
            <person name="Stursova M."/>
            <person name="Weitz H."/>
            <person name="Taylor A."/>
            <person name="Grigoriev I.V."/>
            <person name="Nagy L.G."/>
            <person name="Martin F."/>
            <person name="Kauserud H."/>
        </authorList>
    </citation>
    <scope>NUCLEOTIDE SEQUENCE</scope>
    <source>
        <strain evidence="3">9284</strain>
    </source>
</reference>
<proteinExistence type="predicted"/>